<organism evidence="1">
    <name type="scientific">Schistosoma japonicum</name>
    <name type="common">Blood fluke</name>
    <dbReference type="NCBI Taxonomy" id="6182"/>
    <lineage>
        <taxon>Eukaryota</taxon>
        <taxon>Metazoa</taxon>
        <taxon>Spiralia</taxon>
        <taxon>Lophotrochozoa</taxon>
        <taxon>Platyhelminthes</taxon>
        <taxon>Trematoda</taxon>
        <taxon>Digenea</taxon>
        <taxon>Strigeidida</taxon>
        <taxon>Schistosomatoidea</taxon>
        <taxon>Schistosomatidae</taxon>
        <taxon>Schistosoma</taxon>
    </lineage>
</organism>
<reference evidence="1" key="1">
    <citation type="submission" date="2005-01" db="EMBL/GenBank/DDBJ databases">
        <authorList>
            <person name="Han Z."/>
        </authorList>
    </citation>
    <scope>NUCLEOTIDE SEQUENCE</scope>
</reference>
<reference evidence="1" key="2">
    <citation type="journal article" date="2006" name="PLoS Pathog.">
        <title>New perspectives on host-parasite interplay by comparative transcriptomic and proteomic analyses of Schistosoma japonicum.</title>
        <authorList>
            <person name="Liu F."/>
            <person name="Lu J."/>
            <person name="Hu W."/>
            <person name="Wang S.Y."/>
            <person name="Cui S.J."/>
            <person name="Chi M."/>
            <person name="Yan Q."/>
            <person name="Wang X.R."/>
            <person name="Song H.D."/>
            <person name="Xu X.N."/>
            <person name="Wang J.J."/>
            <person name="Zhang X.L."/>
            <person name="Zhang X."/>
            <person name="Wang Z.Q."/>
            <person name="Xue C.L."/>
            <person name="Brindley P.J."/>
            <person name="McManus D.P."/>
            <person name="Yang P.Y."/>
            <person name="Feng Z."/>
            <person name="Chen Z."/>
            <person name="Han Z.G."/>
        </authorList>
    </citation>
    <scope>NUCLEOTIDE SEQUENCE</scope>
</reference>
<accession>Q3KTL3</accession>
<sequence length="80" mass="9144">MCSQLTDLVTVWLHCQLTHWLTVYIATMLILSSTHSINPHSPTHFIIYSQLFRHITTSCTSSLTCSLIQCNYSNKRSSLN</sequence>
<proteinExistence type="evidence at transcript level"/>
<feature type="non-terminal residue" evidence="1">
    <location>
        <position position="80"/>
    </location>
</feature>
<evidence type="ECO:0000313" key="1">
    <source>
        <dbReference type="EMBL" id="ABA40775.1"/>
    </source>
</evidence>
<name>Q3KTL3_SCHJA</name>
<dbReference type="AlphaFoldDB" id="Q3KTL3"/>
<protein>
    <submittedName>
        <fullName evidence="1">SJCHGC01978 protein</fullName>
    </submittedName>
</protein>
<dbReference type="EMBL" id="AY914978">
    <property type="protein sequence ID" value="ABA40775.1"/>
    <property type="molecule type" value="mRNA"/>
</dbReference>